<dbReference type="Gene3D" id="3.30.420.40">
    <property type="match status" value="2"/>
</dbReference>
<dbReference type="Pfam" id="PF12802">
    <property type="entry name" value="MarR_2"/>
    <property type="match status" value="1"/>
</dbReference>
<evidence type="ECO:0000259" key="2">
    <source>
        <dbReference type="Pfam" id="PF12802"/>
    </source>
</evidence>
<keyword evidence="4" id="KW-1185">Reference proteome</keyword>
<gene>
    <name evidence="3" type="ORF">ACEZDE_18625</name>
</gene>
<sequence>MPLALIATPAPPPVPEQPDGAAAVLRAALRRGPLARTAISRETGLSPAAVSRHVADLLALGLVYEPREQPAQPRPGRPRIPLDIDTGHHLAAGVHIAIPQLTFSLTDLRGQVTAQEQAPRRADPTGVLQDIAALLPGFLRRHAGGRSVLGLGVVTGGRVDPESGVLVENSALGWRQVPLRQTLRSATRLPIHVDSHARALAQAELLFGAGQEEGAVRSTPDKSGGGRREGNLVHLFVGNVVDAAIAAGGVLLRGRDNSAGGIAHLPVPESTTPCPCGRTGCLQATVSDRAVAERAVAEGVVPRPELPLLLAAAGQGSRHALELCRARLRLLAPAVALLLDMIGPDVLVLTEAVTMYLPELLDELHQEVAAHTRQPVQQLVRPSSFGPGALAVAAGAPVLASVHRDPLALRTARSA</sequence>
<accession>A0ABV6VXY6</accession>
<dbReference type="PANTHER" id="PTHR18964">
    <property type="entry name" value="ROK (REPRESSOR, ORF, KINASE) FAMILY"/>
    <property type="match status" value="1"/>
</dbReference>
<evidence type="ECO:0000313" key="3">
    <source>
        <dbReference type="EMBL" id="MFC1418629.1"/>
    </source>
</evidence>
<reference evidence="3 4" key="1">
    <citation type="submission" date="2024-09" db="EMBL/GenBank/DDBJ databases">
        <authorList>
            <person name="Lee S.D."/>
        </authorList>
    </citation>
    <scope>NUCLEOTIDE SEQUENCE [LARGE SCALE GENOMIC DNA]</scope>
    <source>
        <strain evidence="3 4">N8-3</strain>
    </source>
</reference>
<organism evidence="3 4">
    <name type="scientific">Streptacidiphilus cavernicola</name>
    <dbReference type="NCBI Taxonomy" id="3342716"/>
    <lineage>
        <taxon>Bacteria</taxon>
        <taxon>Bacillati</taxon>
        <taxon>Actinomycetota</taxon>
        <taxon>Actinomycetes</taxon>
        <taxon>Kitasatosporales</taxon>
        <taxon>Streptomycetaceae</taxon>
        <taxon>Streptacidiphilus</taxon>
    </lineage>
</organism>
<name>A0ABV6VXY6_9ACTN</name>
<dbReference type="SUPFAM" id="SSF53067">
    <property type="entry name" value="Actin-like ATPase domain"/>
    <property type="match status" value="1"/>
</dbReference>
<dbReference type="InterPro" id="IPR036388">
    <property type="entry name" value="WH-like_DNA-bd_sf"/>
</dbReference>
<protein>
    <submittedName>
        <fullName evidence="3">ROK family transcriptional regulator</fullName>
    </submittedName>
</protein>
<dbReference type="InterPro" id="IPR000835">
    <property type="entry name" value="HTH_MarR-typ"/>
</dbReference>
<feature type="domain" description="HTH marR-type" evidence="2">
    <location>
        <begin position="22"/>
        <end position="65"/>
    </location>
</feature>
<dbReference type="InterPro" id="IPR000600">
    <property type="entry name" value="ROK"/>
</dbReference>
<proteinExistence type="inferred from homology"/>
<dbReference type="SUPFAM" id="SSF46785">
    <property type="entry name" value="Winged helix' DNA-binding domain"/>
    <property type="match status" value="1"/>
</dbReference>
<dbReference type="PANTHER" id="PTHR18964:SF149">
    <property type="entry name" value="BIFUNCTIONAL UDP-N-ACETYLGLUCOSAMINE 2-EPIMERASE_N-ACETYLMANNOSAMINE KINASE"/>
    <property type="match status" value="1"/>
</dbReference>
<dbReference type="Gene3D" id="1.10.10.10">
    <property type="entry name" value="Winged helix-like DNA-binding domain superfamily/Winged helix DNA-binding domain"/>
    <property type="match status" value="1"/>
</dbReference>
<evidence type="ECO:0000256" key="1">
    <source>
        <dbReference type="ARBA" id="ARBA00006479"/>
    </source>
</evidence>
<dbReference type="InterPro" id="IPR036390">
    <property type="entry name" value="WH_DNA-bd_sf"/>
</dbReference>
<comment type="similarity">
    <text evidence="1">Belongs to the ROK (NagC/XylR) family.</text>
</comment>
<dbReference type="Pfam" id="PF00480">
    <property type="entry name" value="ROK"/>
    <property type="match status" value="2"/>
</dbReference>
<comment type="caution">
    <text evidence="3">The sequence shown here is derived from an EMBL/GenBank/DDBJ whole genome shotgun (WGS) entry which is preliminary data.</text>
</comment>
<evidence type="ECO:0000313" key="4">
    <source>
        <dbReference type="Proteomes" id="UP001592531"/>
    </source>
</evidence>
<dbReference type="Proteomes" id="UP001592531">
    <property type="component" value="Unassembled WGS sequence"/>
</dbReference>
<dbReference type="RefSeq" id="WP_380537426.1">
    <property type="nucleotide sequence ID" value="NZ_JBHFAB010000013.1"/>
</dbReference>
<dbReference type="InterPro" id="IPR043129">
    <property type="entry name" value="ATPase_NBD"/>
</dbReference>
<dbReference type="EMBL" id="JBHFAB010000013">
    <property type="protein sequence ID" value="MFC1418629.1"/>
    <property type="molecule type" value="Genomic_DNA"/>
</dbReference>